<evidence type="ECO:0000313" key="9">
    <source>
        <dbReference type="Proteomes" id="UP000276133"/>
    </source>
</evidence>
<dbReference type="Proteomes" id="UP000276133">
    <property type="component" value="Unassembled WGS sequence"/>
</dbReference>
<reference evidence="8 9" key="1">
    <citation type="journal article" date="2018" name="Sci. Rep.">
        <title>Genomic signatures of local adaptation to the degree of environmental predictability in rotifers.</title>
        <authorList>
            <person name="Franch-Gras L."/>
            <person name="Hahn C."/>
            <person name="Garcia-Roger E.M."/>
            <person name="Carmona M.J."/>
            <person name="Serra M."/>
            <person name="Gomez A."/>
        </authorList>
    </citation>
    <scope>NUCLEOTIDE SEQUENCE [LARGE SCALE GENOMIC DNA]</scope>
    <source>
        <strain evidence="8">HYR1</strain>
    </source>
</reference>
<dbReference type="InterPro" id="IPR050799">
    <property type="entry name" value="ZIP_Transporter"/>
</dbReference>
<accession>A0A3M7SK93</accession>
<dbReference type="GO" id="GO:0005385">
    <property type="term" value="F:zinc ion transmembrane transporter activity"/>
    <property type="evidence" value="ECO:0007669"/>
    <property type="project" value="TreeGrafter"/>
</dbReference>
<evidence type="ECO:0000256" key="6">
    <source>
        <dbReference type="SAM" id="Phobius"/>
    </source>
</evidence>
<dbReference type="Pfam" id="PF02535">
    <property type="entry name" value="Zip"/>
    <property type="match status" value="1"/>
</dbReference>
<comment type="caution">
    <text evidence="8">The sequence shown here is derived from an EMBL/GenBank/DDBJ whole genome shotgun (WGS) entry which is preliminary data.</text>
</comment>
<dbReference type="InterPro" id="IPR003689">
    <property type="entry name" value="ZIP"/>
</dbReference>
<evidence type="ECO:0000313" key="8">
    <source>
        <dbReference type="EMBL" id="RNA36203.1"/>
    </source>
</evidence>
<keyword evidence="4 6" id="KW-1133">Transmembrane helix</keyword>
<name>A0A3M7SK93_BRAPC</name>
<dbReference type="Pfam" id="PF21116">
    <property type="entry name" value="EF-hand_Zip"/>
    <property type="match status" value="1"/>
</dbReference>
<dbReference type="OrthoDB" id="200954at2759"/>
<evidence type="ECO:0000256" key="5">
    <source>
        <dbReference type="ARBA" id="ARBA00023136"/>
    </source>
</evidence>
<dbReference type="GO" id="GO:0071578">
    <property type="term" value="P:zinc ion import across plasma membrane"/>
    <property type="evidence" value="ECO:0007669"/>
    <property type="project" value="TreeGrafter"/>
</dbReference>
<comment type="similarity">
    <text evidence="2">Belongs to the ZIP transporter (TC 2.A.5) family.</text>
</comment>
<keyword evidence="9" id="KW-1185">Reference proteome</keyword>
<evidence type="ECO:0000256" key="2">
    <source>
        <dbReference type="ARBA" id="ARBA00006939"/>
    </source>
</evidence>
<dbReference type="PANTHER" id="PTHR12191">
    <property type="entry name" value="SOLUTE CARRIER FAMILY 39"/>
    <property type="match status" value="1"/>
</dbReference>
<evidence type="ECO:0000259" key="7">
    <source>
        <dbReference type="Pfam" id="PF21116"/>
    </source>
</evidence>
<organism evidence="8 9">
    <name type="scientific">Brachionus plicatilis</name>
    <name type="common">Marine rotifer</name>
    <name type="synonym">Brachionus muelleri</name>
    <dbReference type="NCBI Taxonomy" id="10195"/>
    <lineage>
        <taxon>Eukaryota</taxon>
        <taxon>Metazoa</taxon>
        <taxon>Spiralia</taxon>
        <taxon>Gnathifera</taxon>
        <taxon>Rotifera</taxon>
        <taxon>Eurotatoria</taxon>
        <taxon>Monogononta</taxon>
        <taxon>Pseudotrocha</taxon>
        <taxon>Ploima</taxon>
        <taxon>Brachionidae</taxon>
        <taxon>Brachionus</taxon>
    </lineage>
</organism>
<keyword evidence="5 6" id="KW-0472">Membrane</keyword>
<proteinExistence type="inferred from homology"/>
<evidence type="ECO:0000256" key="4">
    <source>
        <dbReference type="ARBA" id="ARBA00022989"/>
    </source>
</evidence>
<keyword evidence="3 6" id="KW-0812">Transmembrane</keyword>
<evidence type="ECO:0000256" key="1">
    <source>
        <dbReference type="ARBA" id="ARBA00004141"/>
    </source>
</evidence>
<dbReference type="PANTHER" id="PTHR12191:SF37">
    <property type="entry name" value="ZINC TRANSPORTER FOI"/>
    <property type="match status" value="1"/>
</dbReference>
<protein>
    <submittedName>
        <fullName evidence="8">Zinc transporter ZIP4</fullName>
    </submittedName>
</protein>
<gene>
    <name evidence="8" type="ORF">BpHYR1_033692</name>
</gene>
<feature type="transmembrane region" description="Helical" evidence="6">
    <location>
        <begin position="171"/>
        <end position="192"/>
    </location>
</feature>
<sequence>MKLIKIFIFAILGSQSTFVFAIKDNIFKKPRVVKDLHESLPDKNWFLDQIFLKYSNESSNFISQSDFKEIIQNLNINYHDHDDHDHNGHDHEDHDHYHSLAKSKSENFSICYSSEQILSIFHLHDPTDLIPKNLFQEMSASLIWLGLNSGCHTQDHHNDSNQCETSTLDKYLYGSLSVIIIWVISMICVSLLGKFKDSLKFLILALKGLAIGTLLSDALLHIIPTALGIHSHDHSDDGGHDHSEEIVRDHRDPLWKMTATMTSNN</sequence>
<dbReference type="EMBL" id="REGN01001213">
    <property type="protein sequence ID" value="RNA36203.1"/>
    <property type="molecule type" value="Genomic_DNA"/>
</dbReference>
<evidence type="ECO:0000256" key="3">
    <source>
        <dbReference type="ARBA" id="ARBA00022692"/>
    </source>
</evidence>
<dbReference type="GO" id="GO:0005886">
    <property type="term" value="C:plasma membrane"/>
    <property type="evidence" value="ECO:0007669"/>
    <property type="project" value="TreeGrafter"/>
</dbReference>
<dbReference type="AlphaFoldDB" id="A0A3M7SK93"/>
<comment type="subcellular location">
    <subcellularLocation>
        <location evidence="1">Membrane</location>
        <topology evidence="1">Multi-pass membrane protein</topology>
    </subcellularLocation>
</comment>
<feature type="domain" description="Zinc transporter ZIP4/12 EF-hand" evidence="7">
    <location>
        <begin position="44"/>
        <end position="143"/>
    </location>
</feature>
<dbReference type="InterPro" id="IPR049406">
    <property type="entry name" value="ZIP4_12_EF-hand"/>
</dbReference>
<dbReference type="GO" id="GO:0030003">
    <property type="term" value="P:intracellular monoatomic cation homeostasis"/>
    <property type="evidence" value="ECO:0007669"/>
    <property type="project" value="TreeGrafter"/>
</dbReference>
<dbReference type="GO" id="GO:0140410">
    <property type="term" value="F:monoatomic cation:bicarbonate symporter activity"/>
    <property type="evidence" value="ECO:0007669"/>
    <property type="project" value="TreeGrafter"/>
</dbReference>